<keyword evidence="2" id="KW-0479">Metal-binding</keyword>
<dbReference type="EMBL" id="LK052909">
    <property type="protein sequence ID" value="CDR46557.1"/>
    <property type="molecule type" value="Genomic_DNA"/>
</dbReference>
<evidence type="ECO:0000256" key="6">
    <source>
        <dbReference type="ARBA" id="ARBA00023163"/>
    </source>
</evidence>
<dbReference type="Gene3D" id="4.10.240.10">
    <property type="entry name" value="Zn(2)-C6 fungal-type DNA-binding domain"/>
    <property type="match status" value="1"/>
</dbReference>
<dbReference type="PROSITE" id="PS50048">
    <property type="entry name" value="ZN2_CY6_FUNGAL_2"/>
    <property type="match status" value="1"/>
</dbReference>
<keyword evidence="5" id="KW-0238">DNA-binding</keyword>
<dbReference type="PhylomeDB" id="A0A061BHX4"/>
<evidence type="ECO:0000256" key="4">
    <source>
        <dbReference type="ARBA" id="ARBA00023015"/>
    </source>
</evidence>
<reference evidence="10" key="1">
    <citation type="journal article" date="2014" name="Genome Announc.">
        <title>Genome sequence of the yeast Cyberlindnera fabianii (Hansenula fabianii).</title>
        <authorList>
            <person name="Freel K.C."/>
            <person name="Sarilar V."/>
            <person name="Neuveglise C."/>
            <person name="Devillers H."/>
            <person name="Friedrich A."/>
            <person name="Schacherer J."/>
        </authorList>
    </citation>
    <scope>NUCLEOTIDE SEQUENCE</scope>
    <source>
        <strain evidence="10">YJS4271</strain>
    </source>
</reference>
<evidence type="ECO:0000256" key="2">
    <source>
        <dbReference type="ARBA" id="ARBA00022723"/>
    </source>
</evidence>
<feature type="compositionally biased region" description="Polar residues" evidence="8">
    <location>
        <begin position="584"/>
        <end position="595"/>
    </location>
</feature>
<comment type="subcellular location">
    <subcellularLocation>
        <location evidence="1">Nucleus</location>
    </subcellularLocation>
</comment>
<gene>
    <name evidence="10" type="ORF">CYFA0S_24e00100g</name>
</gene>
<dbReference type="AlphaFoldDB" id="A0A061BHX4"/>
<proteinExistence type="predicted"/>
<evidence type="ECO:0000256" key="7">
    <source>
        <dbReference type="ARBA" id="ARBA00023242"/>
    </source>
</evidence>
<sequence>MEEKRPLCTLCREKGYRCNGKAPCSQCLKQNQSCSLSPDSDRRRRKYHTDYIDYLESRSSALSKFIDEFVKDDEDLKRVIGDRIKDIDKDVSATTTQRLDSNVDQELINDLLVDSMMKLSIDPGSAQRAKSPQTVTSSITLDAFDMPVSVPIDHQRLLHSLFERSFCIHSVLLARLAPRFRDLDYNTVTDPIVKLFLNTVFGVASLFLKHSQGVKEEKIFIGAARHLLLNVVCKSKVTIPLVAAIYTLSCYEFGQGDMLQSYLIDSVACSLTQHMGLHISYYEGHNDGDNGDNDGSTKIRYAPKQTPLSSSALWSICLHDRMVTSSLNVPCVIHFKRIIAPFYKVESDAGSPMHVRELAFAQISRLWYIYDRFSDQIFSVNFDIGDTNNRSKVLGTALKTLRELDASVPIQLRMQSLDWNLPSTDQTNLAILLFNFNYHMIHLLLNKIFFQDETSSTRLETVSAALKCGEIIMLLDHNTGEAHHVIDTDLLPYYLPNLIGTTCLVLMFMLSSGVGIKENSTDKESIGKLYRACKSMMSKMSHTWRAVEKALDVITSKERKYDISLPEQEPSPVYIPNEEIWINDSPQQPSNTPSDRPTLPTDPPSWATEFPDLETLSGQHYRNMNTHNGPDYNIAESNPPYQQFMEFSEQFWYPGPPLDPEGYSYS</sequence>
<evidence type="ECO:0000256" key="5">
    <source>
        <dbReference type="ARBA" id="ARBA00023125"/>
    </source>
</evidence>
<dbReference type="CDD" id="cd00067">
    <property type="entry name" value="GAL4"/>
    <property type="match status" value="1"/>
</dbReference>
<dbReference type="GO" id="GO:0005634">
    <property type="term" value="C:nucleus"/>
    <property type="evidence" value="ECO:0007669"/>
    <property type="project" value="UniProtKB-SubCell"/>
</dbReference>
<keyword evidence="3" id="KW-0862">Zinc</keyword>
<dbReference type="Pfam" id="PF00172">
    <property type="entry name" value="Zn_clus"/>
    <property type="match status" value="1"/>
</dbReference>
<organism evidence="10">
    <name type="scientific">Cyberlindnera fabianii</name>
    <name type="common">Yeast</name>
    <name type="synonym">Hansenula fabianii</name>
    <dbReference type="NCBI Taxonomy" id="36022"/>
    <lineage>
        <taxon>Eukaryota</taxon>
        <taxon>Fungi</taxon>
        <taxon>Dikarya</taxon>
        <taxon>Ascomycota</taxon>
        <taxon>Saccharomycotina</taxon>
        <taxon>Saccharomycetes</taxon>
        <taxon>Phaffomycetales</taxon>
        <taxon>Phaffomycetaceae</taxon>
        <taxon>Cyberlindnera</taxon>
    </lineage>
</organism>
<protein>
    <submittedName>
        <fullName evidence="10">CYFA0S24e00100g1_1</fullName>
    </submittedName>
</protein>
<keyword evidence="6" id="KW-0804">Transcription</keyword>
<evidence type="ECO:0000259" key="9">
    <source>
        <dbReference type="PROSITE" id="PS50048"/>
    </source>
</evidence>
<name>A0A061BHX4_CYBFA</name>
<dbReference type="GO" id="GO:0003677">
    <property type="term" value="F:DNA binding"/>
    <property type="evidence" value="ECO:0007669"/>
    <property type="project" value="UniProtKB-KW"/>
</dbReference>
<keyword evidence="7" id="KW-0539">Nucleus</keyword>
<dbReference type="OrthoDB" id="2428527at2759"/>
<dbReference type="InterPro" id="IPR051615">
    <property type="entry name" value="Transcr_Regulatory_Elem"/>
</dbReference>
<keyword evidence="4" id="KW-0805">Transcription regulation</keyword>
<dbReference type="PANTHER" id="PTHR31313:SF81">
    <property type="entry name" value="TY1 ENHANCER ACTIVATOR"/>
    <property type="match status" value="1"/>
</dbReference>
<evidence type="ECO:0000256" key="8">
    <source>
        <dbReference type="SAM" id="MobiDB-lite"/>
    </source>
</evidence>
<feature type="domain" description="Zn(2)-C6 fungal-type" evidence="9">
    <location>
        <begin position="7"/>
        <end position="36"/>
    </location>
</feature>
<dbReference type="GO" id="GO:0008270">
    <property type="term" value="F:zinc ion binding"/>
    <property type="evidence" value="ECO:0007669"/>
    <property type="project" value="InterPro"/>
</dbReference>
<evidence type="ECO:0000256" key="1">
    <source>
        <dbReference type="ARBA" id="ARBA00004123"/>
    </source>
</evidence>
<dbReference type="PANTHER" id="PTHR31313">
    <property type="entry name" value="TY1 ENHANCER ACTIVATOR"/>
    <property type="match status" value="1"/>
</dbReference>
<evidence type="ECO:0000313" key="10">
    <source>
        <dbReference type="EMBL" id="CDR46557.1"/>
    </source>
</evidence>
<feature type="region of interest" description="Disordered" evidence="8">
    <location>
        <begin position="582"/>
        <end position="607"/>
    </location>
</feature>
<evidence type="ECO:0000256" key="3">
    <source>
        <dbReference type="ARBA" id="ARBA00022833"/>
    </source>
</evidence>
<accession>A0A061BHX4</accession>
<dbReference type="GO" id="GO:0000981">
    <property type="term" value="F:DNA-binding transcription factor activity, RNA polymerase II-specific"/>
    <property type="evidence" value="ECO:0007669"/>
    <property type="project" value="InterPro"/>
</dbReference>
<dbReference type="SUPFAM" id="SSF57701">
    <property type="entry name" value="Zn2/Cys6 DNA-binding domain"/>
    <property type="match status" value="1"/>
</dbReference>
<dbReference type="InterPro" id="IPR036864">
    <property type="entry name" value="Zn2-C6_fun-type_DNA-bd_sf"/>
</dbReference>
<dbReference type="CDD" id="cd12148">
    <property type="entry name" value="fungal_TF_MHR"/>
    <property type="match status" value="1"/>
</dbReference>
<dbReference type="InterPro" id="IPR001138">
    <property type="entry name" value="Zn2Cys6_DnaBD"/>
</dbReference>